<dbReference type="PANTHER" id="PTHR31776">
    <property type="entry name" value="ALPHA-L-ARABINOFURANOSIDASE 1"/>
    <property type="match status" value="1"/>
</dbReference>
<dbReference type="Proteomes" id="UP000800200">
    <property type="component" value="Unassembled WGS sequence"/>
</dbReference>
<reference evidence="2" key="1">
    <citation type="journal article" date="2020" name="Stud. Mycol.">
        <title>101 Dothideomycetes genomes: a test case for predicting lifestyles and emergence of pathogens.</title>
        <authorList>
            <person name="Haridas S."/>
            <person name="Albert R."/>
            <person name="Binder M."/>
            <person name="Bloem J."/>
            <person name="Labutti K."/>
            <person name="Salamov A."/>
            <person name="Andreopoulos B."/>
            <person name="Baker S."/>
            <person name="Barry K."/>
            <person name="Bills G."/>
            <person name="Bluhm B."/>
            <person name="Cannon C."/>
            <person name="Castanera R."/>
            <person name="Culley D."/>
            <person name="Daum C."/>
            <person name="Ezra D."/>
            <person name="Gonzalez J."/>
            <person name="Henrissat B."/>
            <person name="Kuo A."/>
            <person name="Liang C."/>
            <person name="Lipzen A."/>
            <person name="Lutzoni F."/>
            <person name="Magnuson J."/>
            <person name="Mondo S."/>
            <person name="Nolan M."/>
            <person name="Ohm R."/>
            <person name="Pangilinan J."/>
            <person name="Park H.-J."/>
            <person name="Ramirez L."/>
            <person name="Alfaro M."/>
            <person name="Sun H."/>
            <person name="Tritt A."/>
            <person name="Yoshinaga Y."/>
            <person name="Zwiers L.-H."/>
            <person name="Turgeon B."/>
            <person name="Goodwin S."/>
            <person name="Spatafora J."/>
            <person name="Crous P."/>
            <person name="Grigoriev I."/>
        </authorList>
    </citation>
    <scope>NUCLEOTIDE SEQUENCE</scope>
    <source>
        <strain evidence="2">CBS 207.26</strain>
    </source>
</reference>
<keyword evidence="1" id="KW-0732">Signal</keyword>
<dbReference type="InterPro" id="IPR051563">
    <property type="entry name" value="Glycosyl_Hydrolase_51"/>
</dbReference>
<protein>
    <submittedName>
        <fullName evidence="2">Glycoside hydrolase family 51 protein</fullName>
    </submittedName>
</protein>
<organism evidence="2 3">
    <name type="scientific">Zopfia rhizophila CBS 207.26</name>
    <dbReference type="NCBI Taxonomy" id="1314779"/>
    <lineage>
        <taxon>Eukaryota</taxon>
        <taxon>Fungi</taxon>
        <taxon>Dikarya</taxon>
        <taxon>Ascomycota</taxon>
        <taxon>Pezizomycotina</taxon>
        <taxon>Dothideomycetes</taxon>
        <taxon>Dothideomycetes incertae sedis</taxon>
        <taxon>Zopfiaceae</taxon>
        <taxon>Zopfia</taxon>
    </lineage>
</organism>
<dbReference type="PANTHER" id="PTHR31776:SF0">
    <property type="entry name" value="ALPHA-L-ARABINOFURANOSIDASE 1"/>
    <property type="match status" value="1"/>
</dbReference>
<dbReference type="SUPFAM" id="SSF51445">
    <property type="entry name" value="(Trans)glycosidases"/>
    <property type="match status" value="1"/>
</dbReference>
<accession>A0A6A6DI03</accession>
<feature type="signal peptide" evidence="1">
    <location>
        <begin position="1"/>
        <end position="17"/>
    </location>
</feature>
<keyword evidence="3" id="KW-1185">Reference proteome</keyword>
<evidence type="ECO:0000313" key="2">
    <source>
        <dbReference type="EMBL" id="KAF2177216.1"/>
    </source>
</evidence>
<gene>
    <name evidence="2" type="ORF">K469DRAFT_733028</name>
</gene>
<dbReference type="OrthoDB" id="406864at2759"/>
<dbReference type="Gene3D" id="3.20.20.80">
    <property type="entry name" value="Glycosidases"/>
    <property type="match status" value="1"/>
</dbReference>
<dbReference type="AlphaFoldDB" id="A0A6A6DI03"/>
<evidence type="ECO:0000313" key="3">
    <source>
        <dbReference type="Proteomes" id="UP000800200"/>
    </source>
</evidence>
<proteinExistence type="predicted"/>
<name>A0A6A6DI03_9PEZI</name>
<feature type="chain" id="PRO_5025398061" evidence="1">
    <location>
        <begin position="18"/>
        <end position="474"/>
    </location>
</feature>
<sequence>MKHLLAFCLAFVGVANAITAIVAGSNGKAVHPLQYGLMLGDINYSGDGVMPEPRFQGTSSVYPWAAVGGATLTFGNASLALSEALHKSVAVRGGANAAIGPSNPSFWRIEYSGSFTAQRKGSSGTGYATTTIPSTSKSGSWAKRNFILSPISATPDTLHFNLISLFPPTYKNCPNGMRTELMEALKALNPSFLRLRGGNNIEGDKSPNRWKWSIWIWNQFLLSLARLYLDKTTVSKSTLEPLVTDALNTLETLMGNSSTTYGKQRIALSYPDLSPIKYVEPDKATLDVHEYNTTNTFASEFNTFDNVSTLYKVLISEYAANKLFAGYPWCIGAVLKPYTRLGGDKIAVKVIGFYYTPMLQNINSQQWHPDLISFTADTGKTALSMSYQQIKLFSTNRMTAATVYNTRSSVPFQLTFPGTATGATAQLTVLTAPNAYSIVTPGSANPVKWDVQTITATGSRFSFSLLQWSIYIIS</sequence>
<evidence type="ECO:0000256" key="1">
    <source>
        <dbReference type="SAM" id="SignalP"/>
    </source>
</evidence>
<dbReference type="UniPathway" id="UPA00667"/>
<keyword evidence="2" id="KW-0378">Hydrolase</keyword>
<dbReference type="InterPro" id="IPR017853">
    <property type="entry name" value="GH"/>
</dbReference>
<dbReference type="GO" id="GO:0031222">
    <property type="term" value="P:arabinan catabolic process"/>
    <property type="evidence" value="ECO:0007669"/>
    <property type="project" value="UniProtKB-UniPathway"/>
</dbReference>
<dbReference type="EMBL" id="ML994692">
    <property type="protein sequence ID" value="KAF2177216.1"/>
    <property type="molecule type" value="Genomic_DNA"/>
</dbReference>
<dbReference type="GO" id="GO:0046556">
    <property type="term" value="F:alpha-L-arabinofuranosidase activity"/>
    <property type="evidence" value="ECO:0007669"/>
    <property type="project" value="TreeGrafter"/>
</dbReference>